<dbReference type="RefSeq" id="WP_023845268.1">
    <property type="nucleotide sequence ID" value="NZ_AZAJ01000001.1"/>
</dbReference>
<organism evidence="1 2">
    <name type="scientific">Methanolobus tindarius DSM 2278</name>
    <dbReference type="NCBI Taxonomy" id="1090322"/>
    <lineage>
        <taxon>Archaea</taxon>
        <taxon>Methanobacteriati</taxon>
        <taxon>Methanobacteriota</taxon>
        <taxon>Stenosarchaea group</taxon>
        <taxon>Methanomicrobia</taxon>
        <taxon>Methanosarcinales</taxon>
        <taxon>Methanosarcinaceae</taxon>
        <taxon>Methanolobus</taxon>
    </lineage>
</organism>
<evidence type="ECO:0000313" key="1">
    <source>
        <dbReference type="EMBL" id="ETA68132.1"/>
    </source>
</evidence>
<proteinExistence type="predicted"/>
<dbReference type="EMBL" id="AZAJ01000001">
    <property type="protein sequence ID" value="ETA68132.1"/>
    <property type="molecule type" value="Genomic_DNA"/>
</dbReference>
<comment type="caution">
    <text evidence="1">The sequence shown here is derived from an EMBL/GenBank/DDBJ whole genome shotgun (WGS) entry which is preliminary data.</text>
</comment>
<evidence type="ECO:0008006" key="3">
    <source>
        <dbReference type="Google" id="ProtNLM"/>
    </source>
</evidence>
<accession>W9DWS6</accession>
<dbReference type="STRING" id="1090322.MettiDRAFT_1585"/>
<dbReference type="AlphaFoldDB" id="W9DWS6"/>
<name>W9DWS6_METTI</name>
<reference evidence="1 2" key="1">
    <citation type="submission" date="2013-08" db="EMBL/GenBank/DDBJ databases">
        <authorList>
            <consortium name="DOE Joint Genome Institute"/>
            <person name="Eisen J."/>
            <person name="Huntemann M."/>
            <person name="Han J."/>
            <person name="Chen A."/>
            <person name="Kyrpides N."/>
            <person name="Mavromatis K."/>
            <person name="Markowitz V."/>
            <person name="Palaniappan K."/>
            <person name="Ivanova N."/>
            <person name="Schaumberg A."/>
            <person name="Pati A."/>
            <person name="Liolios K."/>
            <person name="Nordberg H.P."/>
            <person name="Cantor M.N."/>
            <person name="Hua S.X."/>
            <person name="Woyke T."/>
        </authorList>
    </citation>
    <scope>NUCLEOTIDE SEQUENCE [LARGE SCALE GENOMIC DNA]</scope>
    <source>
        <strain evidence="1 2">DSM 2278</strain>
    </source>
</reference>
<dbReference type="Proteomes" id="UP000019483">
    <property type="component" value="Unassembled WGS sequence"/>
</dbReference>
<sequence>MEISENAFLIAPCGINCSVCMAYLREKNKCPGCRGPDDKKSISRIKCKIKRCGTFQDSESHFCFECDSFPCARLKRLDKRYRDKYYTSLVGNLKTIQESGIELFLQNEKSKWICSKCGGTICMHEGYCYSCKEPYEK</sequence>
<evidence type="ECO:0000313" key="2">
    <source>
        <dbReference type="Proteomes" id="UP000019483"/>
    </source>
</evidence>
<gene>
    <name evidence="1" type="ORF">MettiDRAFT_1585</name>
</gene>
<dbReference type="OrthoDB" id="139211at2157"/>
<keyword evidence="2" id="KW-1185">Reference proteome</keyword>
<dbReference type="Pfam" id="PF12675">
    <property type="entry name" value="DUF3795"/>
    <property type="match status" value="1"/>
</dbReference>
<protein>
    <recommendedName>
        <fullName evidence="3">DUF3795 domain-containing protein</fullName>
    </recommendedName>
</protein>
<dbReference type="InterPro" id="IPR024227">
    <property type="entry name" value="DUF3795"/>
</dbReference>